<gene>
    <name evidence="2" type="ORF">HBJ55_03935</name>
</gene>
<comment type="caution">
    <text evidence="2">The sequence shown here is derived from an EMBL/GenBank/DDBJ whole genome shotgun (WGS) entry which is preliminary data.</text>
</comment>
<proteinExistence type="predicted"/>
<evidence type="ECO:0000313" key="2">
    <source>
        <dbReference type="EMBL" id="NIC04577.1"/>
    </source>
</evidence>
<protein>
    <submittedName>
        <fullName evidence="2">Molybdopterin-dependent oxidoreductase</fullName>
    </submittedName>
</protein>
<dbReference type="InterPro" id="IPR036374">
    <property type="entry name" value="OxRdtase_Mopterin-bd_sf"/>
</dbReference>
<dbReference type="Pfam" id="PF00174">
    <property type="entry name" value="Oxidored_molyb"/>
    <property type="match status" value="1"/>
</dbReference>
<sequence length="166" mass="18334">MRRALMGGLLLFFLIGSGHALEEPEGRVILTVSGNITATNAGNEALFDRGMLEALEQHTTRTHTPWHDGLATFTGPLGRDVLEKVGAQGTMLRVTALNDYAANVPVADFMEYDVLLAMTLDGAPLRVRDQGPLFIIYPFDEFPELLTEKVMTRSVWQVVHIDVLPE</sequence>
<name>A0ABX0PQT0_9GAMM</name>
<evidence type="ECO:0000259" key="1">
    <source>
        <dbReference type="Pfam" id="PF00174"/>
    </source>
</evidence>
<dbReference type="EMBL" id="JAAQTO010000008">
    <property type="protein sequence ID" value="NIC04577.1"/>
    <property type="molecule type" value="Genomic_DNA"/>
</dbReference>
<dbReference type="InterPro" id="IPR000572">
    <property type="entry name" value="OxRdtase_Mopterin-bd_dom"/>
</dbReference>
<dbReference type="Gene3D" id="3.90.420.10">
    <property type="entry name" value="Oxidoreductase, molybdopterin-binding domain"/>
    <property type="match status" value="1"/>
</dbReference>
<feature type="domain" description="Oxidoreductase molybdopterin-binding" evidence="1">
    <location>
        <begin position="63"/>
        <end position="138"/>
    </location>
</feature>
<accession>A0ABX0PQT0</accession>
<dbReference type="Proteomes" id="UP001318321">
    <property type="component" value="Unassembled WGS sequence"/>
</dbReference>
<reference evidence="2 3" key="1">
    <citation type="submission" date="2020-03" db="EMBL/GenBank/DDBJ databases">
        <title>Identification of Halomonas strains.</title>
        <authorList>
            <person name="Xiao Z."/>
            <person name="Dong F."/>
            <person name="Wang Z."/>
            <person name="Zhao J.-Y."/>
        </authorList>
    </citation>
    <scope>NUCLEOTIDE SEQUENCE [LARGE SCALE GENOMIC DNA]</scope>
    <source>
        <strain evidence="2 3">DX6</strain>
    </source>
</reference>
<dbReference type="SUPFAM" id="SSF56524">
    <property type="entry name" value="Oxidoreductase molybdopterin-binding domain"/>
    <property type="match status" value="1"/>
</dbReference>
<dbReference type="RefSeq" id="WP_167111266.1">
    <property type="nucleotide sequence ID" value="NZ_JAAQTO010000008.1"/>
</dbReference>
<keyword evidence="3" id="KW-1185">Reference proteome</keyword>
<evidence type="ECO:0000313" key="3">
    <source>
        <dbReference type="Proteomes" id="UP001318321"/>
    </source>
</evidence>
<organism evidence="2 3">
    <name type="scientific">Billgrantia bachuensis</name>
    <dbReference type="NCBI Taxonomy" id="2717286"/>
    <lineage>
        <taxon>Bacteria</taxon>
        <taxon>Pseudomonadati</taxon>
        <taxon>Pseudomonadota</taxon>
        <taxon>Gammaproteobacteria</taxon>
        <taxon>Oceanospirillales</taxon>
        <taxon>Halomonadaceae</taxon>
        <taxon>Billgrantia</taxon>
    </lineage>
</organism>